<dbReference type="PANTHER" id="PTHR10587:SF134">
    <property type="entry name" value="SECRETED PROTEIN"/>
    <property type="match status" value="1"/>
</dbReference>
<dbReference type="Pfam" id="PF01522">
    <property type="entry name" value="Polysacc_deac_1"/>
    <property type="match status" value="1"/>
</dbReference>
<dbReference type="PROSITE" id="PS51677">
    <property type="entry name" value="NODB"/>
    <property type="match status" value="1"/>
</dbReference>
<proteinExistence type="predicted"/>
<name>A0A0U1NSR9_9BACI</name>
<dbReference type="OrthoDB" id="9784220at2"/>
<dbReference type="InterPro" id="IPR002509">
    <property type="entry name" value="NODB_dom"/>
</dbReference>
<dbReference type="SUPFAM" id="SSF88713">
    <property type="entry name" value="Glycoside hydrolase/deacetylase"/>
    <property type="match status" value="1"/>
</dbReference>
<dbReference type="PANTHER" id="PTHR10587">
    <property type="entry name" value="GLYCOSYL TRANSFERASE-RELATED"/>
    <property type="match status" value="1"/>
</dbReference>
<dbReference type="Gene3D" id="3.20.20.370">
    <property type="entry name" value="Glycoside hydrolase/deacetylase"/>
    <property type="match status" value="1"/>
</dbReference>
<dbReference type="GO" id="GO:0005975">
    <property type="term" value="P:carbohydrate metabolic process"/>
    <property type="evidence" value="ECO:0007669"/>
    <property type="project" value="InterPro"/>
</dbReference>
<dbReference type="InterPro" id="IPR050248">
    <property type="entry name" value="Polysacc_deacetylase_ArnD"/>
</dbReference>
<organism evidence="3 4">
    <name type="scientific">Neobacillus massiliamazoniensis</name>
    <dbReference type="NCBI Taxonomy" id="1499688"/>
    <lineage>
        <taxon>Bacteria</taxon>
        <taxon>Bacillati</taxon>
        <taxon>Bacillota</taxon>
        <taxon>Bacilli</taxon>
        <taxon>Bacillales</taxon>
        <taxon>Bacillaceae</taxon>
        <taxon>Neobacillus</taxon>
    </lineage>
</organism>
<dbReference type="Proteomes" id="UP000199087">
    <property type="component" value="Unassembled WGS sequence"/>
</dbReference>
<evidence type="ECO:0000313" key="3">
    <source>
        <dbReference type="EMBL" id="CRK80768.1"/>
    </source>
</evidence>
<keyword evidence="1" id="KW-0732">Signal</keyword>
<reference evidence="4" key="1">
    <citation type="submission" date="2015-05" db="EMBL/GenBank/DDBJ databases">
        <authorList>
            <person name="Urmite Genomes"/>
        </authorList>
    </citation>
    <scope>NUCLEOTIDE SEQUENCE [LARGE SCALE GENOMIC DNA]</scope>
    <source>
        <strain evidence="4">LF1</strain>
    </source>
</reference>
<feature type="signal peptide" evidence="1">
    <location>
        <begin position="1"/>
        <end position="26"/>
    </location>
</feature>
<dbReference type="InterPro" id="IPR011330">
    <property type="entry name" value="Glyco_hydro/deAcase_b/a-brl"/>
</dbReference>
<evidence type="ECO:0000256" key="1">
    <source>
        <dbReference type="SAM" id="SignalP"/>
    </source>
</evidence>
<sequence length="265" mass="29901" precursor="true">MRSKVIVIPLFLFFVLSTFDSTMVKAETDFDKMKAHIQKKYAGQKPKLWGEKIPGVITRLNTHEKVIALTFDACGGPKGSGYDAELIYYLRQHHIPATLFINARWIDANYGRFMELSKIPQFEIENHGYLHKPLSVSGKSAWGIKGTSSPAEVVDEVYMNKLKIAKLTGRTPKFFRPGTAFFDDVAVKIVYELGQKPLNYDILGDAGATFNRQQVKNALLSAKPGSIVIMHMNHPEGETFEGLKDAIPILQKRGYKFVKVEDYLK</sequence>
<feature type="chain" id="PRO_5006712262" evidence="1">
    <location>
        <begin position="27"/>
        <end position="265"/>
    </location>
</feature>
<gene>
    <name evidence="3" type="ORF">BN000_00656</name>
</gene>
<evidence type="ECO:0000313" key="4">
    <source>
        <dbReference type="Proteomes" id="UP000199087"/>
    </source>
</evidence>
<feature type="domain" description="NodB homology" evidence="2">
    <location>
        <begin position="65"/>
        <end position="258"/>
    </location>
</feature>
<dbReference type="CDD" id="cd10955">
    <property type="entry name" value="CE4_BH0857_like"/>
    <property type="match status" value="1"/>
</dbReference>
<evidence type="ECO:0000259" key="2">
    <source>
        <dbReference type="PROSITE" id="PS51677"/>
    </source>
</evidence>
<protein>
    <submittedName>
        <fullName evidence="3">Polysaccharide deacetylase</fullName>
    </submittedName>
</protein>
<dbReference type="GO" id="GO:0016810">
    <property type="term" value="F:hydrolase activity, acting on carbon-nitrogen (but not peptide) bonds"/>
    <property type="evidence" value="ECO:0007669"/>
    <property type="project" value="InterPro"/>
</dbReference>
<dbReference type="EMBL" id="CVRB01000001">
    <property type="protein sequence ID" value="CRK80768.1"/>
    <property type="molecule type" value="Genomic_DNA"/>
</dbReference>
<dbReference type="STRING" id="1499688.BN000_00656"/>
<accession>A0A0U1NSR9</accession>
<dbReference type="AlphaFoldDB" id="A0A0U1NSR9"/>
<keyword evidence="4" id="KW-1185">Reference proteome</keyword>